<dbReference type="AlphaFoldDB" id="A0A4Y2GIY0"/>
<comment type="caution">
    <text evidence="3">The sequence shown here is derived from an EMBL/GenBank/DDBJ whole genome shotgun (WGS) entry which is preliminary data.</text>
</comment>
<dbReference type="Pfam" id="PF17906">
    <property type="entry name" value="HTH_48"/>
    <property type="match status" value="1"/>
</dbReference>
<evidence type="ECO:0000259" key="1">
    <source>
        <dbReference type="Pfam" id="PF17906"/>
    </source>
</evidence>
<proteinExistence type="predicted"/>
<dbReference type="EMBL" id="BGPR01177819">
    <property type="protein sequence ID" value="GBM52679.1"/>
    <property type="molecule type" value="Genomic_DNA"/>
</dbReference>
<dbReference type="EMBL" id="BGPR01177816">
    <property type="protein sequence ID" value="GBM52668.1"/>
    <property type="molecule type" value="Genomic_DNA"/>
</dbReference>
<dbReference type="InterPro" id="IPR052709">
    <property type="entry name" value="Transposase-MT_Hybrid"/>
</dbReference>
<dbReference type="InterPro" id="IPR041426">
    <property type="entry name" value="Mos1_HTH"/>
</dbReference>
<dbReference type="PANTHER" id="PTHR46060">
    <property type="entry name" value="MARINER MOS1 TRANSPOSASE-LIKE PROTEIN"/>
    <property type="match status" value="1"/>
</dbReference>
<keyword evidence="4" id="KW-1185">Reference proteome</keyword>
<accession>A0A4Y2GIY0</accession>
<protein>
    <recommendedName>
        <fullName evidence="1">Mos1 transposase HTH domain-containing protein</fullName>
    </recommendedName>
</protein>
<gene>
    <name evidence="2" type="ORF">AVEN_232805_1</name>
    <name evidence="3" type="ORF">AVEN_246752_1</name>
</gene>
<reference evidence="3 4" key="1">
    <citation type="journal article" date="2019" name="Sci. Rep.">
        <title>Orb-weaving spider Araneus ventricosus genome elucidates the spidroin gene catalogue.</title>
        <authorList>
            <person name="Kono N."/>
            <person name="Nakamura H."/>
            <person name="Ohtoshi R."/>
            <person name="Moran D.A.P."/>
            <person name="Shinohara A."/>
            <person name="Yoshida Y."/>
            <person name="Fujiwara M."/>
            <person name="Mori M."/>
            <person name="Tomita M."/>
            <person name="Arakawa K."/>
        </authorList>
    </citation>
    <scope>NUCLEOTIDE SEQUENCE [LARGE SCALE GENOMIC DNA]</scope>
</reference>
<dbReference type="Proteomes" id="UP000499080">
    <property type="component" value="Unassembled WGS sequence"/>
</dbReference>
<evidence type="ECO:0000313" key="2">
    <source>
        <dbReference type="EMBL" id="GBM52668.1"/>
    </source>
</evidence>
<name>A0A4Y2GIY0_ARAVE</name>
<dbReference type="OrthoDB" id="8191996at2759"/>
<evidence type="ECO:0000313" key="4">
    <source>
        <dbReference type="Proteomes" id="UP000499080"/>
    </source>
</evidence>
<sequence length="115" mass="13345">MRIEYLRLLVSHRRHYGRIRPYLSLFVSISNASIEIPADCGICSVIRFINAKEVKATEIQRQISEVYEENIMREGIVRKWVSVFKDGRTNVHDEERSGRPSVITEDLVQKVDGKV</sequence>
<organism evidence="3 4">
    <name type="scientific">Araneus ventricosus</name>
    <name type="common">Orbweaver spider</name>
    <name type="synonym">Epeira ventricosa</name>
    <dbReference type="NCBI Taxonomy" id="182803"/>
    <lineage>
        <taxon>Eukaryota</taxon>
        <taxon>Metazoa</taxon>
        <taxon>Ecdysozoa</taxon>
        <taxon>Arthropoda</taxon>
        <taxon>Chelicerata</taxon>
        <taxon>Arachnida</taxon>
        <taxon>Araneae</taxon>
        <taxon>Araneomorphae</taxon>
        <taxon>Entelegynae</taxon>
        <taxon>Araneoidea</taxon>
        <taxon>Araneidae</taxon>
        <taxon>Araneus</taxon>
    </lineage>
</organism>
<dbReference type="PANTHER" id="PTHR46060:SF1">
    <property type="entry name" value="MARINER MOS1 TRANSPOSASE-LIKE PROTEIN"/>
    <property type="match status" value="1"/>
</dbReference>
<evidence type="ECO:0000313" key="3">
    <source>
        <dbReference type="EMBL" id="GBM52679.1"/>
    </source>
</evidence>
<feature type="domain" description="Mos1 transposase HTH" evidence="1">
    <location>
        <begin position="42"/>
        <end position="87"/>
    </location>
</feature>